<dbReference type="GO" id="GO:0140570">
    <property type="term" value="P:extraction of mislocalized protein from mitochondrial outer membrane"/>
    <property type="evidence" value="ECO:0007669"/>
    <property type="project" value="TreeGrafter"/>
</dbReference>
<comment type="similarity">
    <text evidence="6">Belongs to the AAA ATPase family.</text>
</comment>
<dbReference type="InterPro" id="IPR003593">
    <property type="entry name" value="AAA+_ATPase"/>
</dbReference>
<keyword evidence="2 6" id="KW-0547">Nucleotide-binding</keyword>
<dbReference type="SMART" id="SM00382">
    <property type="entry name" value="AAA"/>
    <property type="match status" value="1"/>
</dbReference>
<comment type="subcellular location">
    <subcellularLocation>
        <location evidence="1">Mitochondrion outer membrane</location>
        <topology evidence="1">Single-pass membrane protein</topology>
    </subcellularLocation>
</comment>
<keyword evidence="11" id="KW-1185">Reference proteome</keyword>
<name>A0A316U2V5_9BASI</name>
<keyword evidence="4 6" id="KW-0067">ATP-binding</keyword>
<evidence type="ECO:0000259" key="9">
    <source>
        <dbReference type="SMART" id="SM00382"/>
    </source>
</evidence>
<dbReference type="GO" id="GO:0016887">
    <property type="term" value="F:ATP hydrolysis activity"/>
    <property type="evidence" value="ECO:0007669"/>
    <property type="project" value="InterPro"/>
</dbReference>
<dbReference type="SUPFAM" id="SSF52540">
    <property type="entry name" value="P-loop containing nucleoside triphosphate hydrolases"/>
    <property type="match status" value="1"/>
</dbReference>
<gene>
    <name evidence="10" type="ORF">BCV69DRAFT_271525</name>
</gene>
<evidence type="ECO:0000256" key="4">
    <source>
        <dbReference type="ARBA" id="ARBA00022840"/>
    </source>
</evidence>
<evidence type="ECO:0000256" key="7">
    <source>
        <dbReference type="SAM" id="MobiDB-lite"/>
    </source>
</evidence>
<evidence type="ECO:0000313" key="11">
    <source>
        <dbReference type="Proteomes" id="UP000245942"/>
    </source>
</evidence>
<keyword evidence="8" id="KW-1133">Transmembrane helix</keyword>
<feature type="region of interest" description="Disordered" evidence="7">
    <location>
        <begin position="322"/>
        <end position="348"/>
    </location>
</feature>
<evidence type="ECO:0000256" key="3">
    <source>
        <dbReference type="ARBA" id="ARBA00022787"/>
    </source>
</evidence>
<evidence type="ECO:0000256" key="2">
    <source>
        <dbReference type="ARBA" id="ARBA00022741"/>
    </source>
</evidence>
<proteinExistence type="inferred from homology"/>
<dbReference type="Gene3D" id="1.10.8.60">
    <property type="match status" value="1"/>
</dbReference>
<dbReference type="AlphaFoldDB" id="A0A316U2V5"/>
<dbReference type="PROSITE" id="PS00674">
    <property type="entry name" value="AAA"/>
    <property type="match status" value="1"/>
</dbReference>
<dbReference type="GO" id="GO:0005741">
    <property type="term" value="C:mitochondrial outer membrane"/>
    <property type="evidence" value="ECO:0007669"/>
    <property type="project" value="UniProtKB-SubCell"/>
</dbReference>
<evidence type="ECO:0000313" key="10">
    <source>
        <dbReference type="EMBL" id="PWN19649.1"/>
    </source>
</evidence>
<dbReference type="GO" id="GO:0005524">
    <property type="term" value="F:ATP binding"/>
    <property type="evidence" value="ECO:0007669"/>
    <property type="project" value="UniProtKB-KW"/>
</dbReference>
<dbReference type="PANTHER" id="PTHR45644">
    <property type="entry name" value="AAA ATPASE, PUTATIVE (AFU_ORTHOLOGUE AFUA_2G12920)-RELATED-RELATED"/>
    <property type="match status" value="1"/>
</dbReference>
<dbReference type="Pfam" id="PF17862">
    <property type="entry name" value="AAA_lid_3"/>
    <property type="match status" value="1"/>
</dbReference>
<accession>A0A316U2V5</accession>
<dbReference type="GO" id="GO:0140567">
    <property type="term" value="F:membrane protein dislocase activity"/>
    <property type="evidence" value="ECO:0007669"/>
    <property type="project" value="UniProtKB-ARBA"/>
</dbReference>
<evidence type="ECO:0000256" key="8">
    <source>
        <dbReference type="SAM" id="Phobius"/>
    </source>
</evidence>
<dbReference type="RefSeq" id="XP_025346809.1">
    <property type="nucleotide sequence ID" value="XM_025490955.1"/>
</dbReference>
<sequence>MREMITRKMVTDVAAMIAGQIACYYAFKYVLASMDPNRQKRLDAKKTSDEKLSKLGKRSITEGMNEYEEQIATELILPSQIEVDFDSIGGLEPIISSLQESVIAPLCYPELFNGGGNGLLGAPKGVLLYGPPGTGKTMLAKALAKESGATFINMHVSTMTNKWFGESNKLVAALFSLARKLQPAIVFIDEIDSFMRERSGGDHEVTGMMKAEFMTLWDGLTSSTDRIMVLGATNRPNDIDAAILRRMPKRYAVHLPDAAQREKILKIMLKDSQLDPKKFKLADIVRRSNGLSGSDLKELCRNAAMIPVREYLRSKEGIESLKQARSQNLSGGATPGTEAGAEGGAANASASTSASAVLGGRKSLMTRPLRTEDFFRTDAEVHIPMGSYNSQTKKVQVDSEPLD</sequence>
<dbReference type="Gene3D" id="3.40.50.300">
    <property type="entry name" value="P-loop containing nucleotide triphosphate hydrolases"/>
    <property type="match status" value="1"/>
</dbReference>
<feature type="compositionally biased region" description="Low complexity" evidence="7">
    <location>
        <begin position="330"/>
        <end position="348"/>
    </location>
</feature>
<feature type="domain" description="AAA+ ATPase" evidence="9">
    <location>
        <begin position="122"/>
        <end position="259"/>
    </location>
</feature>
<evidence type="ECO:0000256" key="5">
    <source>
        <dbReference type="ARBA" id="ARBA00023128"/>
    </source>
</evidence>
<keyword evidence="8" id="KW-0812">Transmembrane</keyword>
<feature type="transmembrane region" description="Helical" evidence="8">
    <location>
        <begin position="12"/>
        <end position="31"/>
    </location>
</feature>
<dbReference type="Proteomes" id="UP000245942">
    <property type="component" value="Unassembled WGS sequence"/>
</dbReference>
<keyword evidence="3" id="KW-1000">Mitochondrion outer membrane</keyword>
<dbReference type="STRING" id="1684307.A0A316U2V5"/>
<dbReference type="FunFam" id="3.40.50.300:FF:000538">
    <property type="entry name" value="ATPase family AAA domain-containing protein 1"/>
    <property type="match status" value="1"/>
</dbReference>
<dbReference type="InterPro" id="IPR041569">
    <property type="entry name" value="AAA_lid_3"/>
</dbReference>
<dbReference type="EMBL" id="KZ819330">
    <property type="protein sequence ID" value="PWN19649.1"/>
    <property type="molecule type" value="Genomic_DNA"/>
</dbReference>
<protein>
    <submittedName>
        <fullName evidence="10">Putative MSP1-intra-mitochondrial sorting protein</fullName>
    </submittedName>
</protein>
<dbReference type="InterPro" id="IPR051701">
    <property type="entry name" value="Mito_OM_Translocase_MSP1"/>
</dbReference>
<evidence type="ECO:0000256" key="1">
    <source>
        <dbReference type="ARBA" id="ARBA00004572"/>
    </source>
</evidence>
<reference evidence="10 11" key="1">
    <citation type="journal article" date="2018" name="Mol. Biol. Evol.">
        <title>Broad Genomic Sampling Reveals a Smut Pathogenic Ancestry of the Fungal Clade Ustilaginomycotina.</title>
        <authorList>
            <person name="Kijpornyongpan T."/>
            <person name="Mondo S.J."/>
            <person name="Barry K."/>
            <person name="Sandor L."/>
            <person name="Lee J."/>
            <person name="Lipzen A."/>
            <person name="Pangilinan J."/>
            <person name="LaButti K."/>
            <person name="Hainaut M."/>
            <person name="Henrissat B."/>
            <person name="Grigoriev I.V."/>
            <person name="Spatafora J.W."/>
            <person name="Aime M.C."/>
        </authorList>
    </citation>
    <scope>NUCLEOTIDE SEQUENCE [LARGE SCALE GENOMIC DNA]</scope>
    <source>
        <strain evidence="10 11">MCA 4718</strain>
    </source>
</reference>
<dbReference type="InterPro" id="IPR003959">
    <property type="entry name" value="ATPase_AAA_core"/>
</dbReference>
<organism evidence="10 11">
    <name type="scientific">Pseudomicrostroma glucosiphilum</name>
    <dbReference type="NCBI Taxonomy" id="1684307"/>
    <lineage>
        <taxon>Eukaryota</taxon>
        <taxon>Fungi</taxon>
        <taxon>Dikarya</taxon>
        <taxon>Basidiomycota</taxon>
        <taxon>Ustilaginomycotina</taxon>
        <taxon>Exobasidiomycetes</taxon>
        <taxon>Microstromatales</taxon>
        <taxon>Microstromatales incertae sedis</taxon>
        <taxon>Pseudomicrostroma</taxon>
    </lineage>
</organism>
<dbReference type="InterPro" id="IPR027417">
    <property type="entry name" value="P-loop_NTPase"/>
</dbReference>
<dbReference type="OrthoDB" id="10254455at2759"/>
<dbReference type="GeneID" id="37012689"/>
<dbReference type="Pfam" id="PF00004">
    <property type="entry name" value="AAA"/>
    <property type="match status" value="1"/>
</dbReference>
<dbReference type="InterPro" id="IPR003960">
    <property type="entry name" value="ATPase_AAA_CS"/>
</dbReference>
<dbReference type="PANTHER" id="PTHR45644:SF3">
    <property type="entry name" value="FI08533P-RELATED"/>
    <property type="match status" value="1"/>
</dbReference>
<keyword evidence="5" id="KW-0496">Mitochondrion</keyword>
<evidence type="ECO:0000256" key="6">
    <source>
        <dbReference type="RuleBase" id="RU003651"/>
    </source>
</evidence>
<keyword evidence="8" id="KW-0472">Membrane</keyword>